<comment type="subcellular location">
    <subcellularLocation>
        <location evidence="1">Cell membrane</location>
        <topology evidence="1">Multi-pass membrane protein</topology>
    </subcellularLocation>
</comment>
<proteinExistence type="predicted"/>
<evidence type="ECO:0000256" key="4">
    <source>
        <dbReference type="ARBA" id="ARBA00022692"/>
    </source>
</evidence>
<gene>
    <name evidence="10" type="ORF">SAMN03080606_01179</name>
</gene>
<dbReference type="InterPro" id="IPR004563">
    <property type="entry name" value="Apolipo_AcylTrfase"/>
</dbReference>
<keyword evidence="6 8" id="KW-0472">Membrane</keyword>
<dbReference type="InterPro" id="IPR003010">
    <property type="entry name" value="C-N_Hydrolase"/>
</dbReference>
<organism evidence="10 11">
    <name type="scientific">Alkaliphilus peptidifermentans DSM 18978</name>
    <dbReference type="NCBI Taxonomy" id="1120976"/>
    <lineage>
        <taxon>Bacteria</taxon>
        <taxon>Bacillati</taxon>
        <taxon>Bacillota</taxon>
        <taxon>Clostridia</taxon>
        <taxon>Peptostreptococcales</taxon>
        <taxon>Natronincolaceae</taxon>
        <taxon>Alkaliphilus</taxon>
    </lineage>
</organism>
<dbReference type="PANTHER" id="PTHR38686:SF1">
    <property type="entry name" value="APOLIPOPROTEIN N-ACYLTRANSFERASE"/>
    <property type="match status" value="1"/>
</dbReference>
<keyword evidence="2" id="KW-1003">Cell membrane</keyword>
<dbReference type="AlphaFoldDB" id="A0A1G5EJC1"/>
<dbReference type="Gene3D" id="3.60.110.10">
    <property type="entry name" value="Carbon-nitrogen hydrolase"/>
    <property type="match status" value="1"/>
</dbReference>
<name>A0A1G5EJC1_9FIRM</name>
<dbReference type="GO" id="GO:0016410">
    <property type="term" value="F:N-acyltransferase activity"/>
    <property type="evidence" value="ECO:0007669"/>
    <property type="project" value="InterPro"/>
</dbReference>
<feature type="transmembrane region" description="Helical" evidence="8">
    <location>
        <begin position="86"/>
        <end position="106"/>
    </location>
</feature>
<evidence type="ECO:0000256" key="5">
    <source>
        <dbReference type="ARBA" id="ARBA00022989"/>
    </source>
</evidence>
<evidence type="ECO:0000313" key="10">
    <source>
        <dbReference type="EMBL" id="SCY27113.1"/>
    </source>
</evidence>
<dbReference type="PANTHER" id="PTHR38686">
    <property type="entry name" value="APOLIPOPROTEIN N-ACYLTRANSFERASE"/>
    <property type="match status" value="1"/>
</dbReference>
<dbReference type="Pfam" id="PF00795">
    <property type="entry name" value="CN_hydrolase"/>
    <property type="match status" value="1"/>
</dbReference>
<feature type="transmembrane region" description="Helical" evidence="8">
    <location>
        <begin position="458"/>
        <end position="481"/>
    </location>
</feature>
<evidence type="ECO:0000313" key="11">
    <source>
        <dbReference type="Proteomes" id="UP000198636"/>
    </source>
</evidence>
<evidence type="ECO:0000256" key="2">
    <source>
        <dbReference type="ARBA" id="ARBA00022475"/>
    </source>
</evidence>
<keyword evidence="10" id="KW-0449">Lipoprotein</keyword>
<dbReference type="SUPFAM" id="SSF56317">
    <property type="entry name" value="Carbon-nitrogen hydrolase"/>
    <property type="match status" value="1"/>
</dbReference>
<dbReference type="CDD" id="cd07197">
    <property type="entry name" value="nitrilase"/>
    <property type="match status" value="1"/>
</dbReference>
<reference evidence="10 11" key="1">
    <citation type="submission" date="2016-10" db="EMBL/GenBank/DDBJ databases">
        <authorList>
            <person name="de Groot N.N."/>
        </authorList>
    </citation>
    <scope>NUCLEOTIDE SEQUENCE [LARGE SCALE GENOMIC DNA]</scope>
    <source>
        <strain evidence="10 11">DSM 18978</strain>
    </source>
</reference>
<feature type="transmembrane region" description="Helical" evidence="8">
    <location>
        <begin position="113"/>
        <end position="130"/>
    </location>
</feature>
<keyword evidence="7 10" id="KW-0012">Acyltransferase</keyword>
<feature type="transmembrane region" description="Helical" evidence="8">
    <location>
        <begin position="20"/>
        <end position="50"/>
    </location>
</feature>
<dbReference type="EMBL" id="FMUS01000005">
    <property type="protein sequence ID" value="SCY27113.1"/>
    <property type="molecule type" value="Genomic_DNA"/>
</dbReference>
<keyword evidence="11" id="KW-1185">Reference proteome</keyword>
<keyword evidence="4 8" id="KW-0812">Transmembrane</keyword>
<keyword evidence="5 8" id="KW-1133">Transmembrane helix</keyword>
<keyword evidence="3 10" id="KW-0808">Transferase</keyword>
<evidence type="ECO:0000256" key="6">
    <source>
        <dbReference type="ARBA" id="ARBA00023136"/>
    </source>
</evidence>
<dbReference type="OrthoDB" id="9803818at2"/>
<evidence type="ECO:0000256" key="7">
    <source>
        <dbReference type="ARBA" id="ARBA00023315"/>
    </source>
</evidence>
<protein>
    <submittedName>
        <fullName evidence="10">Apolipoprotein N-acyltransferase</fullName>
    </submittedName>
</protein>
<dbReference type="STRING" id="1120976.SAMN03080606_01179"/>
<feature type="transmembrane region" description="Helical" evidence="8">
    <location>
        <begin position="161"/>
        <end position="182"/>
    </location>
</feature>
<accession>A0A1G5EJC1</accession>
<evidence type="ECO:0000256" key="1">
    <source>
        <dbReference type="ARBA" id="ARBA00004651"/>
    </source>
</evidence>
<dbReference type="GO" id="GO:0005886">
    <property type="term" value="C:plasma membrane"/>
    <property type="evidence" value="ECO:0007669"/>
    <property type="project" value="UniProtKB-SubCell"/>
</dbReference>
<sequence length="489" mass="55272">MNKIIEFKRLNSLKNRQTYGFILAGIALILGLLLNHLSFLFYFSIGYLAWKNHRNEVDEIGLYYYILPYTIIIGFSLWNYGVAQFVALIIAVLIAIMFSTLMNGLINKLDIKLGNVFLLPMAFFILNYIFDKLPAINILEVPSLLAVIHNHTPVLRMATIFGMYGTIFLIVLFINSIVGILVDKENIGIYKKVTISIIILMLLSNIILTSNLLVVGESRSITVAAVQGDVVSAEGRPRVMKEIFDFDFNYYKNMLENVDADIIVFPQVPLGIYDIENIVDHKYRERLINLAKEKEAIIVSLLIESSSVHGGKHHRFISSYLISPEGVIGKSSKRNLNFFTQRIIFSKSEDYSAISTDYGEFGIAIADDIRDLNTVRLLKKNGAQIILSTSNDDNFGVTFSSNYNIYPIMNAIKYNIPVVVANQDGTSMLVDRTGKVIDQLAVKEKGVLVDEIDIQHSISIYSIFGRHLELILMLVIVYLIAKGIKKYYF</sequence>
<dbReference type="InterPro" id="IPR036526">
    <property type="entry name" value="C-N_Hydrolase_sf"/>
</dbReference>
<dbReference type="PROSITE" id="PS50263">
    <property type="entry name" value="CN_HYDROLASE"/>
    <property type="match status" value="1"/>
</dbReference>
<dbReference type="Proteomes" id="UP000198636">
    <property type="component" value="Unassembled WGS sequence"/>
</dbReference>
<evidence type="ECO:0000259" key="9">
    <source>
        <dbReference type="PROSITE" id="PS50263"/>
    </source>
</evidence>
<evidence type="ECO:0000256" key="3">
    <source>
        <dbReference type="ARBA" id="ARBA00022679"/>
    </source>
</evidence>
<dbReference type="RefSeq" id="WP_091541063.1">
    <property type="nucleotide sequence ID" value="NZ_FMUS01000005.1"/>
</dbReference>
<feature type="domain" description="CN hydrolase" evidence="9">
    <location>
        <begin position="226"/>
        <end position="454"/>
    </location>
</feature>
<feature type="transmembrane region" description="Helical" evidence="8">
    <location>
        <begin position="194"/>
        <end position="214"/>
    </location>
</feature>
<dbReference type="GO" id="GO:0042158">
    <property type="term" value="P:lipoprotein biosynthetic process"/>
    <property type="evidence" value="ECO:0007669"/>
    <property type="project" value="InterPro"/>
</dbReference>
<evidence type="ECO:0000256" key="8">
    <source>
        <dbReference type="SAM" id="Phobius"/>
    </source>
</evidence>